<feature type="compositionally biased region" description="Low complexity" evidence="1">
    <location>
        <begin position="88"/>
        <end position="98"/>
    </location>
</feature>
<feature type="region of interest" description="Disordered" evidence="1">
    <location>
        <begin position="19"/>
        <end position="115"/>
    </location>
</feature>
<evidence type="ECO:0000313" key="3">
    <source>
        <dbReference type="Proteomes" id="UP000769528"/>
    </source>
</evidence>
<dbReference type="InterPro" id="IPR032675">
    <property type="entry name" value="LRR_dom_sf"/>
</dbReference>
<organism evidence="2 3">
    <name type="scientific">Wickerhamomyces mucosus</name>
    <dbReference type="NCBI Taxonomy" id="1378264"/>
    <lineage>
        <taxon>Eukaryota</taxon>
        <taxon>Fungi</taxon>
        <taxon>Dikarya</taxon>
        <taxon>Ascomycota</taxon>
        <taxon>Saccharomycotina</taxon>
        <taxon>Saccharomycetes</taxon>
        <taxon>Phaffomycetales</taxon>
        <taxon>Wickerhamomycetaceae</taxon>
        <taxon>Wickerhamomyces</taxon>
    </lineage>
</organism>
<feature type="compositionally biased region" description="Low complexity" evidence="1">
    <location>
        <begin position="205"/>
        <end position="222"/>
    </location>
</feature>
<dbReference type="OrthoDB" id="8436363at2759"/>
<feature type="compositionally biased region" description="Polar residues" evidence="1">
    <location>
        <begin position="26"/>
        <end position="37"/>
    </location>
</feature>
<reference evidence="2" key="2">
    <citation type="submission" date="2021-01" db="EMBL/GenBank/DDBJ databases">
        <authorList>
            <person name="Schikora-Tamarit M.A."/>
        </authorList>
    </citation>
    <scope>NUCLEOTIDE SEQUENCE</scope>
    <source>
        <strain evidence="2">CBS6341</strain>
    </source>
</reference>
<feature type="region of interest" description="Disordered" evidence="1">
    <location>
        <begin position="202"/>
        <end position="240"/>
    </location>
</feature>
<evidence type="ECO:0008006" key="4">
    <source>
        <dbReference type="Google" id="ProtNLM"/>
    </source>
</evidence>
<reference evidence="2" key="1">
    <citation type="journal article" date="2021" name="Open Biol.">
        <title>Shared evolutionary footprints suggest mitochondrial oxidative damage underlies multiple complex I losses in fungi.</title>
        <authorList>
            <person name="Schikora-Tamarit M.A."/>
            <person name="Marcet-Houben M."/>
            <person name="Nosek J."/>
            <person name="Gabaldon T."/>
        </authorList>
    </citation>
    <scope>NUCLEOTIDE SEQUENCE</scope>
    <source>
        <strain evidence="2">CBS6341</strain>
    </source>
</reference>
<dbReference type="Proteomes" id="UP000769528">
    <property type="component" value="Unassembled WGS sequence"/>
</dbReference>
<sequence length="1178" mass="133232">MSDELPANLDVDWIYRAKVKKHKKSSTATNKASVSSSKDGERLKGSNLQNVNINQNSTRANVNEETKLNTPKKNIESEVKNSTHVDNSSSLPSRSLLSKALRQRSNSDPKHSLDQAQNNVATPAHNTSLFNSTGVAASTIDSKISSSLPKSTSTVRRSNSLNEKPTTAPHQSKQTSPPLVPPTSTVSKPPRKSLFSAFAKLKNKSAPTSPQSQPISIPNRSPKTVSQPSDHSNTGLPSSIESISPISSLIQSNLVKPSDVTVDRVVLNKNPNKSHIPLKQLHNLNLKRVTFALDKLLDDPPQQIPSRRPRMGNVLIPENIMEKSPLRLSVGITNESKIEQKQLGEHDLKLIIEARKRFQEEAEKHAQEAHIAARRIAHEVANYKKKGTNSNVIKAPEIEETEIDAETTLENIEIDKPIHLHEHHFEGDDIHHESNLDVSLETIYTRCCHLREILPIPATLKQLRNKTLPLMTLKMLNPKPTLIDIYSFTDFASIVEIKTLTFDNVSMTQEMLKVLFSSIIHSKIEKLSLRNVLFNEASWKFLCKFLVRNKFLTRLDISQQKIKSDVSTEQYRSEMDWDLFIDSVTLRGGLDELILNGCKFKDYLVFRRILYEAISVKTTKLGLAQCDLNYDSILILREYMENYDHSIEGLDLGYNDLSYNLKLLIKSVSKWEKLQVISLNSTQLSNVEDAALFIKSLSKLPNLKFLDLGNLASIFPGILPYLKKYLPRFPNLLRIHFDHNELTTKSISLIASILPKCPKLIHVSIVGNTTLAYEASASLYGAIRSSSTIMNFDLDYDLVDEKISSRIAICLMKNMQKNLNNDDYTHHEDIFKDSHDDILFDGSLLAEIASNLLGKMNSNLDANEVENIDLKFLTNQFLGKVSLSRKNINRSIDELLNKRSESQISLSEKESLLRLYFLDNSLGKIEEIFNSLSEDPQLQQQQLQQMQIQHQLQISKQLNQANSSSNSDVPHQMALDTNGNQQIAVDIATGKPILLRSLSQTSVQGKRQEEEEGEFHRWGFFVQQQRQIMPREQLQSQPIPEQKAQLHAIQQVQQQLQSEVSKFIVPKLPSGSEIRDAVIKAKGIESINTLIDSVNNRQFSLDKIYPTLNSNEKFSIDESREKSPIEPENYPNNESHELKHVERAIEKLDILSEEEEDGEVDEAYDKLLNDISRVRSNK</sequence>
<feature type="compositionally biased region" description="Polar residues" evidence="1">
    <location>
        <begin position="223"/>
        <end position="237"/>
    </location>
</feature>
<feature type="compositionally biased region" description="Basic and acidic residues" evidence="1">
    <location>
        <begin position="1116"/>
        <end position="1125"/>
    </location>
</feature>
<feature type="compositionally biased region" description="Polar residues" evidence="1">
    <location>
        <begin position="155"/>
        <end position="174"/>
    </location>
</feature>
<comment type="caution">
    <text evidence="2">The sequence shown here is derived from an EMBL/GenBank/DDBJ whole genome shotgun (WGS) entry which is preliminary data.</text>
</comment>
<keyword evidence="3" id="KW-1185">Reference proteome</keyword>
<dbReference type="EMBL" id="JAEUBF010000949">
    <property type="protein sequence ID" value="KAH3673663.1"/>
    <property type="molecule type" value="Genomic_DNA"/>
</dbReference>
<feature type="compositionally biased region" description="Polar residues" evidence="1">
    <location>
        <begin position="46"/>
        <end position="61"/>
    </location>
</feature>
<evidence type="ECO:0000313" key="2">
    <source>
        <dbReference type="EMBL" id="KAH3673663.1"/>
    </source>
</evidence>
<dbReference type="AlphaFoldDB" id="A0A9P8PJY1"/>
<accession>A0A9P8PJY1</accession>
<dbReference type="SUPFAM" id="SSF52047">
    <property type="entry name" value="RNI-like"/>
    <property type="match status" value="1"/>
</dbReference>
<feature type="region of interest" description="Disordered" evidence="1">
    <location>
        <begin position="1116"/>
        <end position="1138"/>
    </location>
</feature>
<evidence type="ECO:0000256" key="1">
    <source>
        <dbReference type="SAM" id="MobiDB-lite"/>
    </source>
</evidence>
<proteinExistence type="predicted"/>
<feature type="compositionally biased region" description="Low complexity" evidence="1">
    <location>
        <begin position="145"/>
        <end position="154"/>
    </location>
</feature>
<gene>
    <name evidence="2" type="ORF">WICMUC_003566</name>
</gene>
<dbReference type="Gene3D" id="3.80.10.10">
    <property type="entry name" value="Ribonuclease Inhibitor"/>
    <property type="match status" value="1"/>
</dbReference>
<feature type="compositionally biased region" description="Basic and acidic residues" evidence="1">
    <location>
        <begin position="62"/>
        <end position="83"/>
    </location>
</feature>
<feature type="region of interest" description="Disordered" evidence="1">
    <location>
        <begin position="145"/>
        <end position="190"/>
    </location>
</feature>
<name>A0A9P8PJY1_9ASCO</name>
<protein>
    <recommendedName>
        <fullName evidence="4">GLC7-interacting protein 3</fullName>
    </recommendedName>
</protein>